<dbReference type="SMART" id="SM00404">
    <property type="entry name" value="PTPc_motif"/>
    <property type="match status" value="1"/>
</dbReference>
<dbReference type="OrthoDB" id="9993594at2759"/>
<dbReference type="PROSITE" id="PS50056">
    <property type="entry name" value="TYR_PHOSPHATASE_2"/>
    <property type="match status" value="1"/>
</dbReference>
<dbReference type="InterPro" id="IPR000387">
    <property type="entry name" value="Tyr_Pase_dom"/>
</dbReference>
<evidence type="ECO:0000313" key="5">
    <source>
        <dbReference type="Proteomes" id="UP001152747"/>
    </source>
</evidence>
<dbReference type="SMART" id="SM00194">
    <property type="entry name" value="PTPc"/>
    <property type="match status" value="1"/>
</dbReference>
<dbReference type="CDD" id="cd00047">
    <property type="entry name" value="PTPc"/>
    <property type="match status" value="1"/>
</dbReference>
<keyword evidence="5" id="KW-1185">Reference proteome</keyword>
<dbReference type="InterPro" id="IPR003595">
    <property type="entry name" value="Tyr_Pase_cat"/>
</dbReference>
<evidence type="ECO:0000313" key="4">
    <source>
        <dbReference type="EMBL" id="CAI5444111.1"/>
    </source>
</evidence>
<dbReference type="Proteomes" id="UP001152747">
    <property type="component" value="Unassembled WGS sequence"/>
</dbReference>
<protein>
    <recommendedName>
        <fullName evidence="6">Tyrosine-protein phosphatase domain-containing protein</fullName>
    </recommendedName>
</protein>
<keyword evidence="1" id="KW-0732">Signal</keyword>
<dbReference type="InterPro" id="IPR029021">
    <property type="entry name" value="Prot-tyrosine_phosphatase-like"/>
</dbReference>
<evidence type="ECO:0008006" key="6">
    <source>
        <dbReference type="Google" id="ProtNLM"/>
    </source>
</evidence>
<dbReference type="Gene3D" id="3.90.190.10">
    <property type="entry name" value="Protein tyrosine phosphatase superfamily"/>
    <property type="match status" value="1"/>
</dbReference>
<dbReference type="PROSITE" id="PS50055">
    <property type="entry name" value="TYR_PHOSPHATASE_PTP"/>
    <property type="match status" value="1"/>
</dbReference>
<dbReference type="PANTHER" id="PTHR46163">
    <property type="entry name" value="TYROSINE-PROTEIN PHOSPHATASE-RELATED"/>
    <property type="match status" value="1"/>
</dbReference>
<dbReference type="AlphaFoldDB" id="A0A9P1IHB1"/>
<evidence type="ECO:0000259" key="2">
    <source>
        <dbReference type="PROSITE" id="PS50055"/>
    </source>
</evidence>
<proteinExistence type="predicted"/>
<reference evidence="4" key="1">
    <citation type="submission" date="2022-11" db="EMBL/GenBank/DDBJ databases">
        <authorList>
            <person name="Kikuchi T."/>
        </authorList>
    </citation>
    <scope>NUCLEOTIDE SEQUENCE</scope>
    <source>
        <strain evidence="4">PS1010</strain>
    </source>
</reference>
<dbReference type="GO" id="GO:0004725">
    <property type="term" value="F:protein tyrosine phosphatase activity"/>
    <property type="evidence" value="ECO:0007669"/>
    <property type="project" value="InterPro"/>
</dbReference>
<dbReference type="EMBL" id="CANHGI010000003">
    <property type="protein sequence ID" value="CAI5444111.1"/>
    <property type="molecule type" value="Genomic_DNA"/>
</dbReference>
<feature type="domain" description="Tyrosine-protein phosphatase" evidence="2">
    <location>
        <begin position="105"/>
        <end position="364"/>
    </location>
</feature>
<sequence length="418" mass="49194">MLDISIIISLFLALCQSILECSKKRNNNKGIGTARSIASPKVSATSPLSPATKQEPCSTLINNNEKEEQPPSPIDLNREQQISRVGGLSHEALCEWFECVMKYSIEREVMSFKNETNYESKRKWFQTFDKNPTLNRYERPKCYDYSRIILKNRKNDYINASWMVYENEKNILAQGPLSNTISDFWAMICQEKAEYIVMFCSFIEKSVEQCAQYYPLEEGRVAKYEEFEVKNVRKEKDPVKGVVWTILEVTDSESKTTRTINHVYVSWWPDKTTPEDAKLTIELYRWLSKKSSKFPKVYHCDSGVGRSACFLAIDIFLKIHQLLYDEIDNSKTTDRINSHVRNLRNGAIDSHLLHLFLLLCIFEYCNQEKAKITEEKEKSKYYYKWLDDYDNFVEDYQKCRRKLIKDPYLYYRNPSLSQ</sequence>
<dbReference type="PANTHER" id="PTHR46163:SF10">
    <property type="entry name" value="PROTEIN-TYROSINE PHOSPHATASE-RELATED"/>
    <property type="match status" value="1"/>
</dbReference>
<feature type="chain" id="PRO_5040403687" description="Tyrosine-protein phosphatase domain-containing protein" evidence="1">
    <location>
        <begin position="18"/>
        <end position="418"/>
    </location>
</feature>
<feature type="domain" description="Tyrosine specific protein phosphatases" evidence="3">
    <location>
        <begin position="297"/>
        <end position="355"/>
    </location>
</feature>
<organism evidence="4 5">
    <name type="scientific">Caenorhabditis angaria</name>
    <dbReference type="NCBI Taxonomy" id="860376"/>
    <lineage>
        <taxon>Eukaryota</taxon>
        <taxon>Metazoa</taxon>
        <taxon>Ecdysozoa</taxon>
        <taxon>Nematoda</taxon>
        <taxon>Chromadorea</taxon>
        <taxon>Rhabditida</taxon>
        <taxon>Rhabditina</taxon>
        <taxon>Rhabditomorpha</taxon>
        <taxon>Rhabditoidea</taxon>
        <taxon>Rhabditidae</taxon>
        <taxon>Peloderinae</taxon>
        <taxon>Caenorhabditis</taxon>
    </lineage>
</organism>
<dbReference type="InterPro" id="IPR052782">
    <property type="entry name" value="Oocyte-zygote_transition_reg"/>
</dbReference>
<accession>A0A9P1IHB1</accession>
<name>A0A9P1IHB1_9PELO</name>
<dbReference type="PRINTS" id="PR00700">
    <property type="entry name" value="PRTYPHPHTASE"/>
</dbReference>
<dbReference type="InterPro" id="IPR000242">
    <property type="entry name" value="PTP_cat"/>
</dbReference>
<evidence type="ECO:0000259" key="3">
    <source>
        <dbReference type="PROSITE" id="PS50056"/>
    </source>
</evidence>
<feature type="signal peptide" evidence="1">
    <location>
        <begin position="1"/>
        <end position="17"/>
    </location>
</feature>
<gene>
    <name evidence="4" type="ORF">CAMP_LOCUS6748</name>
</gene>
<dbReference type="SUPFAM" id="SSF52799">
    <property type="entry name" value="(Phosphotyrosine protein) phosphatases II"/>
    <property type="match status" value="1"/>
</dbReference>
<evidence type="ECO:0000256" key="1">
    <source>
        <dbReference type="SAM" id="SignalP"/>
    </source>
</evidence>
<dbReference type="Pfam" id="PF00102">
    <property type="entry name" value="Y_phosphatase"/>
    <property type="match status" value="1"/>
</dbReference>
<comment type="caution">
    <text evidence="4">The sequence shown here is derived from an EMBL/GenBank/DDBJ whole genome shotgun (WGS) entry which is preliminary data.</text>
</comment>